<dbReference type="PANTHER" id="PTHR31509">
    <property type="entry name" value="BPS1-LIKE PROTEIN"/>
    <property type="match status" value="1"/>
</dbReference>
<sequence>MVALSGQKFAKLYNKLENHHHHHHHHHEAEEELSASLMAFRSQVSKLIHELASNLKPGSEILSLFWIQRCLGILPLINNAFEKLTLEIDYPMSKWEVHSIEEYLSYSLCLLDLFNSISSSLSHLDKAKLSLIHALNVFQNENSPSFTTSHRHLRAIPPSCLNTKFGEKLCEKNDKVKFFTGKELVVNEGVKELKRIGFWVCGILLSGLCSDVKPYIKVKNMVGGFNGSSIFALDSTISEGLGEKFFVLKEVKEVNDAVDCILEASDEVKHDAAKELETKLKKFVEVSDVVKAELDDLFSKVMDLRTDLIDQLGKKY</sequence>
<evidence type="ECO:0000313" key="2">
    <source>
        <dbReference type="Proteomes" id="UP001157006"/>
    </source>
</evidence>
<dbReference type="Proteomes" id="UP001157006">
    <property type="component" value="Chromosome 4"/>
</dbReference>
<evidence type="ECO:0008006" key="3">
    <source>
        <dbReference type="Google" id="ProtNLM"/>
    </source>
</evidence>
<protein>
    <recommendedName>
        <fullName evidence="3">BPS1-like protein</fullName>
    </recommendedName>
</protein>
<evidence type="ECO:0000313" key="1">
    <source>
        <dbReference type="EMBL" id="CAI8611641.1"/>
    </source>
</evidence>
<organism evidence="1 2">
    <name type="scientific">Vicia faba</name>
    <name type="common">Broad bean</name>
    <name type="synonym">Faba vulgaris</name>
    <dbReference type="NCBI Taxonomy" id="3906"/>
    <lineage>
        <taxon>Eukaryota</taxon>
        <taxon>Viridiplantae</taxon>
        <taxon>Streptophyta</taxon>
        <taxon>Embryophyta</taxon>
        <taxon>Tracheophyta</taxon>
        <taxon>Spermatophyta</taxon>
        <taxon>Magnoliopsida</taxon>
        <taxon>eudicotyledons</taxon>
        <taxon>Gunneridae</taxon>
        <taxon>Pentapetalae</taxon>
        <taxon>rosids</taxon>
        <taxon>fabids</taxon>
        <taxon>Fabales</taxon>
        <taxon>Fabaceae</taxon>
        <taxon>Papilionoideae</taxon>
        <taxon>50 kb inversion clade</taxon>
        <taxon>NPAAA clade</taxon>
        <taxon>Hologalegina</taxon>
        <taxon>IRL clade</taxon>
        <taxon>Fabeae</taxon>
        <taxon>Vicia</taxon>
    </lineage>
</organism>
<gene>
    <name evidence="1" type="ORF">VFH_IV239840</name>
</gene>
<proteinExistence type="predicted"/>
<dbReference type="EMBL" id="OX451739">
    <property type="protein sequence ID" value="CAI8611641.1"/>
    <property type="molecule type" value="Genomic_DNA"/>
</dbReference>
<accession>A0AAV1AM99</accession>
<reference evidence="1 2" key="1">
    <citation type="submission" date="2023-01" db="EMBL/GenBank/DDBJ databases">
        <authorList>
            <person name="Kreplak J."/>
        </authorList>
    </citation>
    <scope>NUCLEOTIDE SEQUENCE [LARGE SCALE GENOMIC DNA]</scope>
</reference>
<keyword evidence="2" id="KW-1185">Reference proteome</keyword>
<name>A0AAV1AM99_VICFA</name>
<dbReference type="AlphaFoldDB" id="A0AAV1AM99"/>